<gene>
    <name evidence="1" type="ORF">IW245_005885</name>
</gene>
<dbReference type="Proteomes" id="UP000622552">
    <property type="component" value="Unassembled WGS sequence"/>
</dbReference>
<comment type="caution">
    <text evidence="1">The sequence shown here is derived from an EMBL/GenBank/DDBJ whole genome shotgun (WGS) entry which is preliminary data.</text>
</comment>
<accession>A0A8J7GK79</accession>
<keyword evidence="2" id="KW-1185">Reference proteome</keyword>
<dbReference type="RefSeq" id="WP_197006320.1">
    <property type="nucleotide sequence ID" value="NZ_BONS01000006.1"/>
</dbReference>
<name>A0A8J7GK79_9ACTN</name>
<evidence type="ECO:0000313" key="2">
    <source>
        <dbReference type="Proteomes" id="UP000622552"/>
    </source>
</evidence>
<reference evidence="1" key="1">
    <citation type="submission" date="2020-11" db="EMBL/GenBank/DDBJ databases">
        <title>Sequencing the genomes of 1000 actinobacteria strains.</title>
        <authorList>
            <person name="Klenk H.-P."/>
        </authorList>
    </citation>
    <scope>NUCLEOTIDE SEQUENCE</scope>
    <source>
        <strain evidence="1">DSM 45356</strain>
    </source>
</reference>
<evidence type="ECO:0000313" key="1">
    <source>
        <dbReference type="EMBL" id="MBG6139691.1"/>
    </source>
</evidence>
<dbReference type="AlphaFoldDB" id="A0A8J7GK79"/>
<proteinExistence type="predicted"/>
<organism evidence="1 2">
    <name type="scientific">Longispora fulva</name>
    <dbReference type="NCBI Taxonomy" id="619741"/>
    <lineage>
        <taxon>Bacteria</taxon>
        <taxon>Bacillati</taxon>
        <taxon>Actinomycetota</taxon>
        <taxon>Actinomycetes</taxon>
        <taxon>Micromonosporales</taxon>
        <taxon>Micromonosporaceae</taxon>
        <taxon>Longispora</taxon>
    </lineage>
</organism>
<dbReference type="EMBL" id="JADOUF010000001">
    <property type="protein sequence ID" value="MBG6139691.1"/>
    <property type="molecule type" value="Genomic_DNA"/>
</dbReference>
<dbReference type="Gene3D" id="1.25.40.10">
    <property type="entry name" value="Tetratricopeptide repeat domain"/>
    <property type="match status" value="2"/>
</dbReference>
<dbReference type="InterPro" id="IPR019734">
    <property type="entry name" value="TPR_rpt"/>
</dbReference>
<dbReference type="SMART" id="SM00028">
    <property type="entry name" value="TPR"/>
    <property type="match status" value="3"/>
</dbReference>
<sequence length="744" mass="79959">MGWTMADCPRCAASVDLDDAQLLENYLGQDDEHALALLLLPFLHAGQFGEARRAHLRGYRALKDPAGHPALVAQHLLFCALTGNLDRAVALAEKHIADLMGELAALNVVLGRAVDAGHGAAPLRIPIDVAFTLGLTGPPTIASVSAAIGVTRSELRAEHYDVALSTLPSARLSAPPMDFGLPATAEGWLDRCDELAELHEYESAYHAAGNALALDPEPEVRAEVLGYRVRLLSELERREEIPPIIAERAALLRGLGEDAHAGWLERSAELAVQPLTGDEVALAETLVSEYDRPELPLRVRAMPRLLLGHVLLYALRAEEAVSELQTGVEHARAGGAHRMADSAVYALAHALTITGEYAAAEHVLRATLSRPELRPATRPRLQLLLSQILAVSGQLATAAETAAEATEHFATLPGSSGWVGHASTLEVTYLAEMGDPVAAAERLRWTIERTQHAEWDATARWSLRCKLGSLLIAGHRIDEAVEVLRRITEELDVAADGVAGSEDDVADLAELAGEVWYWLGVAIRQRGDKRGALACWNKALDVLKDSPNSQAEPARIHFTIAELWHQDEKFQPAIAAYLESLVHIEQTRDPIAVAQVRRSLGLARCESGDPLGLNDLAEAREEAERLGEPMLLAELADVTARSLAVLKRYSEAVAPALQAADAYREAGDDVRAGLAELMAARIVAKQGQTVEAIALLRAAIEATIASGAGAHTVDSFLLLAELLDSQGNHAEAAEVRLEAEVRGL</sequence>
<dbReference type="SUPFAM" id="SSF48452">
    <property type="entry name" value="TPR-like"/>
    <property type="match status" value="3"/>
</dbReference>
<dbReference type="InterPro" id="IPR011990">
    <property type="entry name" value="TPR-like_helical_dom_sf"/>
</dbReference>
<protein>
    <submittedName>
        <fullName evidence="1">Tetratricopeptide (TPR) repeat protein</fullName>
    </submittedName>
</protein>